<sequence length="118" mass="12805">MNIRFDGKRALVTGAGKGIGRDLAKKLVECGAETYALSRTKSDLDSLKQECPLIHVVHCDLADTEALKESVKSCGAIDLLVNNAAIAILEPFLEVTEEIFDKSFAINVKAQVFVAQVR</sequence>
<protein>
    <submittedName>
        <fullName evidence="3">Uncharacterized protein</fullName>
    </submittedName>
</protein>
<dbReference type="Pfam" id="PF00106">
    <property type="entry name" value="adh_short"/>
    <property type="match status" value="1"/>
</dbReference>
<proteinExistence type="inferred from homology"/>
<dbReference type="Gene3D" id="3.40.50.720">
    <property type="entry name" value="NAD(P)-binding Rossmann-like Domain"/>
    <property type="match status" value="1"/>
</dbReference>
<dbReference type="HOGENOM" id="CLU_2072288_0_0_1"/>
<dbReference type="STRING" id="7719.ENSCINP00000033176"/>
<dbReference type="Proteomes" id="UP000008144">
    <property type="component" value="Chromosome 3"/>
</dbReference>
<evidence type="ECO:0000256" key="1">
    <source>
        <dbReference type="ARBA" id="ARBA00006484"/>
    </source>
</evidence>
<dbReference type="AlphaFoldDB" id="H2XU42"/>
<dbReference type="PANTHER" id="PTHR44252:SF3">
    <property type="entry name" value="D-ERYTHRULOSE REDUCTASE-RELATED"/>
    <property type="match status" value="1"/>
</dbReference>
<reference evidence="3" key="3">
    <citation type="submission" date="2025-08" db="UniProtKB">
        <authorList>
            <consortium name="Ensembl"/>
        </authorList>
    </citation>
    <scope>IDENTIFICATION</scope>
</reference>
<name>H2XU42_CIOIN</name>
<organism evidence="3 4">
    <name type="scientific">Ciona intestinalis</name>
    <name type="common">Transparent sea squirt</name>
    <name type="synonym">Ascidia intestinalis</name>
    <dbReference type="NCBI Taxonomy" id="7719"/>
    <lineage>
        <taxon>Eukaryota</taxon>
        <taxon>Metazoa</taxon>
        <taxon>Chordata</taxon>
        <taxon>Tunicata</taxon>
        <taxon>Ascidiacea</taxon>
        <taxon>Phlebobranchia</taxon>
        <taxon>Cionidae</taxon>
        <taxon>Ciona</taxon>
    </lineage>
</organism>
<dbReference type="EMBL" id="EAAA01001687">
    <property type="status" value="NOT_ANNOTATED_CDS"/>
    <property type="molecule type" value="Genomic_DNA"/>
</dbReference>
<keyword evidence="4" id="KW-1185">Reference proteome</keyword>
<dbReference type="OMA" id="KCTIDRN"/>
<dbReference type="InterPro" id="IPR002347">
    <property type="entry name" value="SDR_fam"/>
</dbReference>
<reference evidence="3" key="2">
    <citation type="journal article" date="2008" name="Genome Biol.">
        <title>Improved genome assembly and evidence-based global gene model set for the chordate Ciona intestinalis: new insight into intron and operon populations.</title>
        <authorList>
            <person name="Satou Y."/>
            <person name="Mineta K."/>
            <person name="Ogasawara M."/>
            <person name="Sasakura Y."/>
            <person name="Shoguchi E."/>
            <person name="Ueno K."/>
            <person name="Yamada L."/>
            <person name="Matsumoto J."/>
            <person name="Wasserscheid J."/>
            <person name="Dewar K."/>
            <person name="Wiley G.B."/>
            <person name="Macmil S.L."/>
            <person name="Roe B.A."/>
            <person name="Zeller R.W."/>
            <person name="Hastings K.E."/>
            <person name="Lemaire P."/>
            <person name="Lindquist E."/>
            <person name="Endo T."/>
            <person name="Hotta K."/>
            <person name="Inaba K."/>
        </authorList>
    </citation>
    <scope>NUCLEOTIDE SEQUENCE [LARGE SCALE GENOMIC DNA]</scope>
    <source>
        <strain evidence="3">wild type</strain>
    </source>
</reference>
<evidence type="ECO:0000256" key="2">
    <source>
        <dbReference type="ARBA" id="ARBA00022857"/>
    </source>
</evidence>
<reference evidence="4" key="1">
    <citation type="journal article" date="2002" name="Science">
        <title>The draft genome of Ciona intestinalis: insights into chordate and vertebrate origins.</title>
        <authorList>
            <person name="Dehal P."/>
            <person name="Satou Y."/>
            <person name="Campbell R.K."/>
            <person name="Chapman J."/>
            <person name="Degnan B."/>
            <person name="De Tomaso A."/>
            <person name="Davidson B."/>
            <person name="Di Gregorio A."/>
            <person name="Gelpke M."/>
            <person name="Goodstein D.M."/>
            <person name="Harafuji N."/>
            <person name="Hastings K.E."/>
            <person name="Ho I."/>
            <person name="Hotta K."/>
            <person name="Huang W."/>
            <person name="Kawashima T."/>
            <person name="Lemaire P."/>
            <person name="Martinez D."/>
            <person name="Meinertzhagen I.A."/>
            <person name="Necula S."/>
            <person name="Nonaka M."/>
            <person name="Putnam N."/>
            <person name="Rash S."/>
            <person name="Saiga H."/>
            <person name="Satake M."/>
            <person name="Terry A."/>
            <person name="Yamada L."/>
            <person name="Wang H.G."/>
            <person name="Awazu S."/>
            <person name="Azumi K."/>
            <person name="Boore J."/>
            <person name="Branno M."/>
            <person name="Chin-Bow S."/>
            <person name="DeSantis R."/>
            <person name="Doyle S."/>
            <person name="Francino P."/>
            <person name="Keys D.N."/>
            <person name="Haga S."/>
            <person name="Hayashi H."/>
            <person name="Hino K."/>
            <person name="Imai K.S."/>
            <person name="Inaba K."/>
            <person name="Kano S."/>
            <person name="Kobayashi K."/>
            <person name="Kobayashi M."/>
            <person name="Lee B.I."/>
            <person name="Makabe K.W."/>
            <person name="Manohar C."/>
            <person name="Matassi G."/>
            <person name="Medina M."/>
            <person name="Mochizuki Y."/>
            <person name="Mount S."/>
            <person name="Morishita T."/>
            <person name="Miura S."/>
            <person name="Nakayama A."/>
            <person name="Nishizaka S."/>
            <person name="Nomoto H."/>
            <person name="Ohta F."/>
            <person name="Oishi K."/>
            <person name="Rigoutsos I."/>
            <person name="Sano M."/>
            <person name="Sasaki A."/>
            <person name="Sasakura Y."/>
            <person name="Shoguchi E."/>
            <person name="Shin-i T."/>
            <person name="Spagnuolo A."/>
            <person name="Stainier D."/>
            <person name="Suzuki M.M."/>
            <person name="Tassy O."/>
            <person name="Takatori N."/>
            <person name="Tokuoka M."/>
            <person name="Yagi K."/>
            <person name="Yoshizaki F."/>
            <person name="Wada S."/>
            <person name="Zhang C."/>
            <person name="Hyatt P.D."/>
            <person name="Larimer F."/>
            <person name="Detter C."/>
            <person name="Doggett N."/>
            <person name="Glavina T."/>
            <person name="Hawkins T."/>
            <person name="Richardson P."/>
            <person name="Lucas S."/>
            <person name="Kohara Y."/>
            <person name="Levine M."/>
            <person name="Satoh N."/>
            <person name="Rokhsar D.S."/>
        </authorList>
    </citation>
    <scope>NUCLEOTIDE SEQUENCE [LARGE SCALE GENOMIC DNA]</scope>
</reference>
<dbReference type="InParanoid" id="H2XU42"/>
<dbReference type="PRINTS" id="PR00081">
    <property type="entry name" value="GDHRDH"/>
</dbReference>
<reference evidence="3" key="4">
    <citation type="submission" date="2025-09" db="UniProtKB">
        <authorList>
            <consortium name="Ensembl"/>
        </authorList>
    </citation>
    <scope>IDENTIFICATION</scope>
</reference>
<keyword evidence="2" id="KW-0521">NADP</keyword>
<dbReference type="PANTHER" id="PTHR44252">
    <property type="entry name" value="D-ERYTHRULOSE REDUCTASE"/>
    <property type="match status" value="1"/>
</dbReference>
<evidence type="ECO:0000313" key="3">
    <source>
        <dbReference type="Ensembl" id="ENSCINP00000033176.1"/>
    </source>
</evidence>
<dbReference type="SUPFAM" id="SSF51735">
    <property type="entry name" value="NAD(P)-binding Rossmann-fold domains"/>
    <property type="match status" value="1"/>
</dbReference>
<dbReference type="InterPro" id="IPR051737">
    <property type="entry name" value="L-xylulose/Carbonyl_redctase"/>
</dbReference>
<accession>H2XU42</accession>
<dbReference type="InterPro" id="IPR036291">
    <property type="entry name" value="NAD(P)-bd_dom_sf"/>
</dbReference>
<dbReference type="GeneTree" id="ENSGT00940000154873"/>
<comment type="similarity">
    <text evidence="1">Belongs to the short-chain dehydrogenases/reductases (SDR) family.</text>
</comment>
<dbReference type="Ensembl" id="ENSCINT00000037033.1">
    <property type="protein sequence ID" value="ENSCINP00000033176.1"/>
    <property type="gene ID" value="ENSCING00000023159.1"/>
</dbReference>
<evidence type="ECO:0000313" key="4">
    <source>
        <dbReference type="Proteomes" id="UP000008144"/>
    </source>
</evidence>